<dbReference type="PANTHER" id="PTHR33558">
    <property type="entry name" value="GLUTAREDOXIN-LIKE PROTEIN C5ORF63 HOMOLOG"/>
    <property type="match status" value="1"/>
</dbReference>
<dbReference type="Pfam" id="PF05768">
    <property type="entry name" value="Glrx-like"/>
    <property type="match status" value="1"/>
</dbReference>
<name>A0ABQ2CYM9_9DEIO</name>
<dbReference type="PROSITE" id="PS51354">
    <property type="entry name" value="GLUTAREDOXIN_2"/>
    <property type="match status" value="1"/>
</dbReference>
<comment type="caution">
    <text evidence="1">The sequence shown here is derived from an EMBL/GenBank/DDBJ whole genome shotgun (WGS) entry which is preliminary data.</text>
</comment>
<dbReference type="InterPro" id="IPR008554">
    <property type="entry name" value="Glutaredoxin-like"/>
</dbReference>
<dbReference type="EMBL" id="BMOD01000006">
    <property type="protein sequence ID" value="GGJ33857.1"/>
    <property type="molecule type" value="Genomic_DNA"/>
</dbReference>
<gene>
    <name evidence="1" type="ORF">GCM10008938_20140</name>
</gene>
<dbReference type="InterPro" id="IPR052565">
    <property type="entry name" value="Glutaredoxin-like_YDR286C"/>
</dbReference>
<organism evidence="1 2">
    <name type="scientific">Deinococcus roseus</name>
    <dbReference type="NCBI Taxonomy" id="392414"/>
    <lineage>
        <taxon>Bacteria</taxon>
        <taxon>Thermotogati</taxon>
        <taxon>Deinococcota</taxon>
        <taxon>Deinococci</taxon>
        <taxon>Deinococcales</taxon>
        <taxon>Deinococcaceae</taxon>
        <taxon>Deinococcus</taxon>
    </lineage>
</organism>
<accession>A0ABQ2CYM9</accession>
<reference evidence="2" key="1">
    <citation type="journal article" date="2019" name="Int. J. Syst. Evol. Microbiol.">
        <title>The Global Catalogue of Microorganisms (GCM) 10K type strain sequencing project: providing services to taxonomists for standard genome sequencing and annotation.</title>
        <authorList>
            <consortium name="The Broad Institute Genomics Platform"/>
            <consortium name="The Broad Institute Genome Sequencing Center for Infectious Disease"/>
            <person name="Wu L."/>
            <person name="Ma J."/>
        </authorList>
    </citation>
    <scope>NUCLEOTIDE SEQUENCE [LARGE SCALE GENOMIC DNA]</scope>
    <source>
        <strain evidence="2">JCM 14370</strain>
    </source>
</reference>
<evidence type="ECO:0000313" key="1">
    <source>
        <dbReference type="EMBL" id="GGJ33857.1"/>
    </source>
</evidence>
<dbReference type="Proteomes" id="UP000632222">
    <property type="component" value="Unassembled WGS sequence"/>
</dbReference>
<dbReference type="InterPro" id="IPR036249">
    <property type="entry name" value="Thioredoxin-like_sf"/>
</dbReference>
<evidence type="ECO:0000313" key="2">
    <source>
        <dbReference type="Proteomes" id="UP000632222"/>
    </source>
</evidence>
<dbReference type="Gene3D" id="3.40.30.10">
    <property type="entry name" value="Glutaredoxin"/>
    <property type="match status" value="1"/>
</dbReference>
<protein>
    <submittedName>
        <fullName evidence="1">NrdH-redoxin</fullName>
    </submittedName>
</protein>
<dbReference type="SUPFAM" id="SSF52833">
    <property type="entry name" value="Thioredoxin-like"/>
    <property type="match status" value="1"/>
</dbReference>
<sequence length="73" mass="8381">MKTFTFYSRPGCTLCDKAEHLLQQAGIQYEKKDISTDVELEAAFGWEIPVLLEGDRVLLKGIFVEDDVMELRE</sequence>
<dbReference type="PANTHER" id="PTHR33558:SF1">
    <property type="entry name" value="GLUTAREDOXIN-LIKE PROTEIN C5ORF63 HOMOLOG"/>
    <property type="match status" value="1"/>
</dbReference>
<proteinExistence type="predicted"/>
<keyword evidence="2" id="KW-1185">Reference proteome</keyword>
<dbReference type="RefSeq" id="WP_229684716.1">
    <property type="nucleotide sequence ID" value="NZ_BMOD01000006.1"/>
</dbReference>